<proteinExistence type="predicted"/>
<name>A0A9Q0MXZ7_9DIPT</name>
<dbReference type="Proteomes" id="UP001151699">
    <property type="component" value="Chromosome X"/>
</dbReference>
<evidence type="ECO:0000313" key="3">
    <source>
        <dbReference type="EMBL" id="KAJ6639524.1"/>
    </source>
</evidence>
<keyword evidence="2" id="KW-1133">Transmembrane helix</keyword>
<keyword evidence="2" id="KW-0812">Transmembrane</keyword>
<feature type="transmembrane region" description="Helical" evidence="2">
    <location>
        <begin position="44"/>
        <end position="68"/>
    </location>
</feature>
<organism evidence="3 4">
    <name type="scientific">Pseudolycoriella hygida</name>
    <dbReference type="NCBI Taxonomy" id="35572"/>
    <lineage>
        <taxon>Eukaryota</taxon>
        <taxon>Metazoa</taxon>
        <taxon>Ecdysozoa</taxon>
        <taxon>Arthropoda</taxon>
        <taxon>Hexapoda</taxon>
        <taxon>Insecta</taxon>
        <taxon>Pterygota</taxon>
        <taxon>Neoptera</taxon>
        <taxon>Endopterygota</taxon>
        <taxon>Diptera</taxon>
        <taxon>Nematocera</taxon>
        <taxon>Sciaroidea</taxon>
        <taxon>Sciaridae</taxon>
        <taxon>Pseudolycoriella</taxon>
    </lineage>
</organism>
<keyword evidence="4" id="KW-1185">Reference proteome</keyword>
<feature type="compositionally biased region" description="Polar residues" evidence="1">
    <location>
        <begin position="21"/>
        <end position="30"/>
    </location>
</feature>
<accession>A0A9Q0MXZ7</accession>
<gene>
    <name evidence="3" type="ORF">Bhyg_12270</name>
</gene>
<evidence type="ECO:0000313" key="4">
    <source>
        <dbReference type="Proteomes" id="UP001151699"/>
    </source>
</evidence>
<sequence>MSKIYGSSGPPPYATNEELRTINSTTMHPESSQLNKNEWIDTTILVLKASIMILIMVAAIFGNLLVIVS</sequence>
<keyword evidence="3" id="KW-0675">Receptor</keyword>
<comment type="caution">
    <text evidence="3">The sequence shown here is derived from an EMBL/GenBank/DDBJ whole genome shotgun (WGS) entry which is preliminary data.</text>
</comment>
<keyword evidence="2" id="KW-0472">Membrane</keyword>
<protein>
    <submittedName>
        <fullName evidence="3">Octopamine receptor beta-2R</fullName>
    </submittedName>
</protein>
<feature type="region of interest" description="Disordered" evidence="1">
    <location>
        <begin position="1"/>
        <end position="30"/>
    </location>
</feature>
<evidence type="ECO:0000256" key="2">
    <source>
        <dbReference type="SAM" id="Phobius"/>
    </source>
</evidence>
<dbReference type="OrthoDB" id="10044919at2759"/>
<dbReference type="AlphaFoldDB" id="A0A9Q0MXZ7"/>
<dbReference type="EMBL" id="WJQU01000003">
    <property type="protein sequence ID" value="KAJ6639524.1"/>
    <property type="molecule type" value="Genomic_DNA"/>
</dbReference>
<evidence type="ECO:0000256" key="1">
    <source>
        <dbReference type="SAM" id="MobiDB-lite"/>
    </source>
</evidence>
<reference evidence="3" key="1">
    <citation type="submission" date="2022-07" db="EMBL/GenBank/DDBJ databases">
        <authorList>
            <person name="Trinca V."/>
            <person name="Uliana J.V.C."/>
            <person name="Torres T.T."/>
            <person name="Ward R.J."/>
            <person name="Monesi N."/>
        </authorList>
    </citation>
    <scope>NUCLEOTIDE SEQUENCE</scope>
    <source>
        <strain evidence="3">HSMRA1968</strain>
        <tissue evidence="3">Whole embryos</tissue>
    </source>
</reference>